<proteinExistence type="predicted"/>
<reference evidence="9 10" key="1">
    <citation type="submission" date="2020-08" db="EMBL/GenBank/DDBJ databases">
        <title>Sequencing the genomes of 1000 actinobacteria strains.</title>
        <authorList>
            <person name="Klenk H.-P."/>
        </authorList>
    </citation>
    <scope>NUCLEOTIDE SEQUENCE [LARGE SCALE GENOMIC DNA]</scope>
    <source>
        <strain evidence="9 10">DSM 24947</strain>
    </source>
</reference>
<gene>
    <name evidence="9" type="ORF">BKA24_002544</name>
</gene>
<name>A0A7W7FJW8_9MICO</name>
<dbReference type="SUPFAM" id="SSF81296">
    <property type="entry name" value="E set domains"/>
    <property type="match status" value="1"/>
</dbReference>
<protein>
    <submittedName>
        <fullName evidence="9">Methionine-rich copper-binding protein CopC</fullName>
    </submittedName>
</protein>
<dbReference type="Gene3D" id="2.60.40.1220">
    <property type="match status" value="1"/>
</dbReference>
<keyword evidence="2" id="KW-0479">Metal-binding</keyword>
<evidence type="ECO:0000256" key="4">
    <source>
        <dbReference type="ARBA" id="ARBA00023008"/>
    </source>
</evidence>
<dbReference type="GO" id="GO:0042597">
    <property type="term" value="C:periplasmic space"/>
    <property type="evidence" value="ECO:0007669"/>
    <property type="project" value="InterPro"/>
</dbReference>
<evidence type="ECO:0000256" key="3">
    <source>
        <dbReference type="ARBA" id="ARBA00022729"/>
    </source>
</evidence>
<evidence type="ECO:0000256" key="2">
    <source>
        <dbReference type="ARBA" id="ARBA00022723"/>
    </source>
</evidence>
<evidence type="ECO:0000256" key="5">
    <source>
        <dbReference type="SAM" id="MobiDB-lite"/>
    </source>
</evidence>
<dbReference type="InterPro" id="IPR032694">
    <property type="entry name" value="CopC/D"/>
</dbReference>
<comment type="caution">
    <text evidence="9">The sequence shown here is derived from an EMBL/GenBank/DDBJ whole genome shotgun (WGS) entry which is preliminary data.</text>
</comment>
<dbReference type="InterPro" id="IPR014756">
    <property type="entry name" value="Ig_E-set"/>
</dbReference>
<feature type="region of interest" description="Disordered" evidence="5">
    <location>
        <begin position="126"/>
        <end position="152"/>
    </location>
</feature>
<feature type="signal peptide" evidence="7">
    <location>
        <begin position="1"/>
        <end position="29"/>
    </location>
</feature>
<dbReference type="EMBL" id="JACHMD010000001">
    <property type="protein sequence ID" value="MBB4667835.1"/>
    <property type="molecule type" value="Genomic_DNA"/>
</dbReference>
<comment type="subcellular location">
    <subcellularLocation>
        <location evidence="1">Cell envelope</location>
    </subcellularLocation>
</comment>
<dbReference type="GO" id="GO:0030313">
    <property type="term" value="C:cell envelope"/>
    <property type="evidence" value="ECO:0007669"/>
    <property type="project" value="UniProtKB-SubCell"/>
</dbReference>
<dbReference type="GO" id="GO:0005507">
    <property type="term" value="F:copper ion binding"/>
    <property type="evidence" value="ECO:0007669"/>
    <property type="project" value="InterPro"/>
</dbReference>
<dbReference type="Pfam" id="PF04234">
    <property type="entry name" value="CopC"/>
    <property type="match status" value="1"/>
</dbReference>
<evidence type="ECO:0000259" key="8">
    <source>
        <dbReference type="Pfam" id="PF04234"/>
    </source>
</evidence>
<dbReference type="PANTHER" id="PTHR34820">
    <property type="entry name" value="INNER MEMBRANE PROTEIN YEBZ"/>
    <property type="match status" value="1"/>
</dbReference>
<keyword evidence="6" id="KW-1133">Transmembrane helix</keyword>
<evidence type="ECO:0000313" key="9">
    <source>
        <dbReference type="EMBL" id="MBB4667835.1"/>
    </source>
</evidence>
<dbReference type="InterPro" id="IPR007348">
    <property type="entry name" value="CopC_dom"/>
</dbReference>
<feature type="domain" description="CopC" evidence="8">
    <location>
        <begin position="30"/>
        <end position="123"/>
    </location>
</feature>
<evidence type="ECO:0000256" key="7">
    <source>
        <dbReference type="SAM" id="SignalP"/>
    </source>
</evidence>
<evidence type="ECO:0000256" key="6">
    <source>
        <dbReference type="SAM" id="Phobius"/>
    </source>
</evidence>
<dbReference type="GO" id="GO:0006825">
    <property type="term" value="P:copper ion transport"/>
    <property type="evidence" value="ECO:0007669"/>
    <property type="project" value="InterPro"/>
</dbReference>
<feature type="compositionally biased region" description="Basic and acidic residues" evidence="5">
    <location>
        <begin position="130"/>
        <end position="143"/>
    </location>
</feature>
<dbReference type="InterPro" id="IPR014755">
    <property type="entry name" value="Cu-Rt/internalin_Ig-like"/>
</dbReference>
<keyword evidence="6" id="KW-0812">Transmembrane</keyword>
<keyword evidence="3 7" id="KW-0732">Signal</keyword>
<keyword evidence="6" id="KW-0472">Membrane</keyword>
<feature type="chain" id="PRO_5031572953" evidence="7">
    <location>
        <begin position="30"/>
        <end position="186"/>
    </location>
</feature>
<keyword evidence="10" id="KW-1185">Reference proteome</keyword>
<dbReference type="RefSeq" id="WP_184218839.1">
    <property type="nucleotide sequence ID" value="NZ_JACHMD010000001.1"/>
</dbReference>
<dbReference type="PANTHER" id="PTHR34820:SF4">
    <property type="entry name" value="INNER MEMBRANE PROTEIN YEBZ"/>
    <property type="match status" value="1"/>
</dbReference>
<sequence length="186" mass="19079">MRHTHLFSGAAAAVLAALLITASSAPAIAHESLTSSSPTEGQQFDTAPQQVELVFTDEVLPQGAEIAVVDDAGEDWVDGEVTIDGSAVTVPLAADMPDAGYEVQWRVVSGDGHPISSTIPFTVGDAEPVSEAHDDGHTSHADAEAEESDQSAGLPTWGVVTLAVGGVVVAAGVAFLAVTLARRRRS</sequence>
<accession>A0A7W7FJW8</accession>
<organism evidence="9 10">
    <name type="scientific">Microbacterium marinum</name>
    <dbReference type="NCBI Taxonomy" id="421115"/>
    <lineage>
        <taxon>Bacteria</taxon>
        <taxon>Bacillati</taxon>
        <taxon>Actinomycetota</taxon>
        <taxon>Actinomycetes</taxon>
        <taxon>Micrococcales</taxon>
        <taxon>Microbacteriaceae</taxon>
        <taxon>Microbacterium</taxon>
    </lineage>
</organism>
<evidence type="ECO:0000313" key="10">
    <source>
        <dbReference type="Proteomes" id="UP000573729"/>
    </source>
</evidence>
<dbReference type="Proteomes" id="UP000573729">
    <property type="component" value="Unassembled WGS sequence"/>
</dbReference>
<dbReference type="GO" id="GO:0046688">
    <property type="term" value="P:response to copper ion"/>
    <property type="evidence" value="ECO:0007669"/>
    <property type="project" value="InterPro"/>
</dbReference>
<feature type="transmembrane region" description="Helical" evidence="6">
    <location>
        <begin position="157"/>
        <end position="181"/>
    </location>
</feature>
<evidence type="ECO:0000256" key="1">
    <source>
        <dbReference type="ARBA" id="ARBA00004196"/>
    </source>
</evidence>
<dbReference type="GO" id="GO:0005886">
    <property type="term" value="C:plasma membrane"/>
    <property type="evidence" value="ECO:0007669"/>
    <property type="project" value="TreeGrafter"/>
</dbReference>
<keyword evidence="4" id="KW-0186">Copper</keyword>
<dbReference type="AlphaFoldDB" id="A0A7W7FJW8"/>